<accession>A0A0F7UG20</accession>
<feature type="compositionally biased region" description="Basic and acidic residues" evidence="1">
    <location>
        <begin position="64"/>
        <end position="92"/>
    </location>
</feature>
<feature type="compositionally biased region" description="Basic and acidic residues" evidence="1">
    <location>
        <begin position="966"/>
        <end position="975"/>
    </location>
</feature>
<feature type="region of interest" description="Disordered" evidence="1">
    <location>
        <begin position="452"/>
        <end position="493"/>
    </location>
</feature>
<evidence type="ECO:0000256" key="1">
    <source>
        <dbReference type="SAM" id="MobiDB-lite"/>
    </source>
</evidence>
<feature type="region of interest" description="Disordered" evidence="1">
    <location>
        <begin position="2851"/>
        <end position="2871"/>
    </location>
</feature>
<feature type="compositionally biased region" description="Acidic residues" evidence="1">
    <location>
        <begin position="1326"/>
        <end position="1336"/>
    </location>
</feature>
<feature type="region of interest" description="Disordered" evidence="1">
    <location>
        <begin position="2711"/>
        <end position="2795"/>
    </location>
</feature>
<feature type="compositionally biased region" description="Basic and acidic residues" evidence="1">
    <location>
        <begin position="943"/>
        <end position="952"/>
    </location>
</feature>
<gene>
    <name evidence="3" type="ORF">BN1204_045610</name>
</gene>
<keyword evidence="2" id="KW-1133">Transmembrane helix</keyword>
<feature type="compositionally biased region" description="Acidic residues" evidence="1">
    <location>
        <begin position="1844"/>
        <end position="1865"/>
    </location>
</feature>
<feature type="compositionally biased region" description="Acidic residues" evidence="1">
    <location>
        <begin position="2598"/>
        <end position="2607"/>
    </location>
</feature>
<reference evidence="3" key="1">
    <citation type="journal article" date="2015" name="PLoS ONE">
        <title>Comprehensive Evaluation of Toxoplasma gondii VEG and Neospora caninum LIV Genomes with Tachyzoite Stage Transcriptome and Proteome Defines Novel Transcript Features.</title>
        <authorList>
            <person name="Ramaprasad A."/>
            <person name="Mourier T."/>
            <person name="Naeem R."/>
            <person name="Malas T.B."/>
            <person name="Moussa E."/>
            <person name="Panigrahi A."/>
            <person name="Vermont S.J."/>
            <person name="Otto T.D."/>
            <person name="Wastling J."/>
            <person name="Pain A."/>
        </authorList>
    </citation>
    <scope>NUCLEOTIDE SEQUENCE</scope>
    <source>
        <strain evidence="3">Liverpool</strain>
    </source>
</reference>
<feature type="compositionally biased region" description="Polar residues" evidence="1">
    <location>
        <begin position="560"/>
        <end position="569"/>
    </location>
</feature>
<feature type="transmembrane region" description="Helical" evidence="2">
    <location>
        <begin position="1396"/>
        <end position="1414"/>
    </location>
</feature>
<feature type="region of interest" description="Disordered" evidence="1">
    <location>
        <begin position="2652"/>
        <end position="2684"/>
    </location>
</feature>
<feature type="transmembrane region" description="Helical" evidence="2">
    <location>
        <begin position="3154"/>
        <end position="3174"/>
    </location>
</feature>
<dbReference type="SUPFAM" id="SSF81665">
    <property type="entry name" value="Calcium ATPase, transmembrane domain M"/>
    <property type="match status" value="1"/>
</dbReference>
<keyword evidence="2" id="KW-0472">Membrane</keyword>
<feature type="compositionally biased region" description="Basic residues" evidence="1">
    <location>
        <begin position="2132"/>
        <end position="2143"/>
    </location>
</feature>
<feature type="compositionally biased region" description="Basic and acidic residues" evidence="1">
    <location>
        <begin position="2298"/>
        <end position="2363"/>
    </location>
</feature>
<feature type="compositionally biased region" description="Low complexity" evidence="1">
    <location>
        <begin position="318"/>
        <end position="348"/>
    </location>
</feature>
<feature type="compositionally biased region" description="Basic residues" evidence="1">
    <location>
        <begin position="742"/>
        <end position="762"/>
    </location>
</feature>
<feature type="compositionally biased region" description="Low complexity" evidence="1">
    <location>
        <begin position="2005"/>
        <end position="2017"/>
    </location>
</feature>
<proteinExistence type="predicted"/>
<feature type="compositionally biased region" description="Basic and acidic residues" evidence="1">
    <location>
        <begin position="1316"/>
        <end position="1325"/>
    </location>
</feature>
<dbReference type="Gene3D" id="1.20.1110.10">
    <property type="entry name" value="Calcium-transporting ATPase, transmembrane domain"/>
    <property type="match status" value="1"/>
</dbReference>
<name>A0A0F7UG20_NEOCL</name>
<dbReference type="InterPro" id="IPR039720">
    <property type="entry name" value="TMEM94"/>
</dbReference>
<feature type="compositionally biased region" description="Low complexity" evidence="1">
    <location>
        <begin position="190"/>
        <end position="205"/>
    </location>
</feature>
<dbReference type="PANTHER" id="PTHR13219:SF6">
    <property type="entry name" value="TRANSMEMBRANE PROTEIN 94"/>
    <property type="match status" value="1"/>
</dbReference>
<feature type="compositionally biased region" description="Basic and acidic residues" evidence="1">
    <location>
        <begin position="877"/>
        <end position="906"/>
    </location>
</feature>
<dbReference type="SUPFAM" id="SSF81660">
    <property type="entry name" value="Metal cation-transporting ATPase, ATP-binding domain N"/>
    <property type="match status" value="1"/>
</dbReference>
<feature type="region of interest" description="Disordered" evidence="1">
    <location>
        <begin position="1175"/>
        <end position="1336"/>
    </location>
</feature>
<feature type="compositionally biased region" description="Acidic residues" evidence="1">
    <location>
        <begin position="1765"/>
        <end position="1776"/>
    </location>
</feature>
<evidence type="ECO:0000256" key="2">
    <source>
        <dbReference type="SAM" id="Phobius"/>
    </source>
</evidence>
<dbReference type="InterPro" id="IPR023299">
    <property type="entry name" value="ATPase_P-typ_cyto_dom_N"/>
</dbReference>
<sequence>MTTNRGGRRLSCLESSEGRTPAHALPAAKREEKPENERGDAGWFDAPRISLPLDGSSPSPQHGPARDAVLRARETEGEGNRGRETARERGRGEMSQTKEGFPPDRLQRGRPEQGRHTAQEIKSPDEGGRRDHERSQPGPYVADRSSAPLVCNPQGLSTASATRRIIESVEALVQEFRRAGHGTSSRSPFATTTRSASLSLTSGSSRTRPCMSFSFFCHFVASLPAAETGVAAAALLASAAMCVVCVLLSNYDGLTVSFVRFVFFLPPVLLASWLAYRSRTIEHLRAVSKLQEALDEFKTETGFTSLSCPVAPAPPPRASSVPRGPGSSAVLSHLPSSPSSSQCPSGAPEPSVSAKDLKVASAHLFEDGEGSKGVQCSSSGIGGDYPPDYSRLSPTQLFAGLQHLVGDDANHGFRPSFSGAGDAESKRGSHVAHRLHDPEGLLASSAPRFLARAGRRTEGREKARGTEAVRRAAGENIRNDAEGEGGEDGAPEDHLPAASLVAVLRDSQWRRVPRNMLAAGDVFKLRPGDPLPCDSVRVIPAFLVSRRGRPGARQKRSRRQVSPSPSAVSHGTEMGPSRLAGALPQGGDRDRKGQRRLSKSSSPHSGDRPALAFRGASLRSLRAKVVASSPSPQSAPLPPPSLSTSSCSSPSSRSPFRSLLSSPSISSSPSSSAPPLSMRLVLHPVFSAGVYRVGTVFSPFDSDPTLRSGERRSSSPLESEGEDRARLPRSSSVARFLSPPHTAKRPRRGGRTQSPHARRQHPSRVSSHASPPFASADLPCETPATGGFTHRRRRFPFSPSDSEVDSSRSSSRPSRRPGALAPLPRRAQCGASDSSAGRRRSPPRSPSWRSRRAPASGKKQRRHRSASPAYFSLEPDGLSRRVKDSRGAVAARPERGEWERREEEWTRSWSRARTLSEARSGKRREVRGRDGEGLYPVSRERRKREGGARADDGETAWPNAWTGISEKTRARLPRESRKKLWVSDREDGYRRGRESSEEEDARHNRQIRKAYPCGDAYRRRRSGREESTRRHLDVHSRRDKDRGERGGERGRKREREKERGREREKERGRGRGRDREGDGGRKRTRERERRESPGKGRASSVHRRRRLSEGDRRSGRRGDCGRESEREDGRRLGVERQDGERLSSGRGRAGRAEYLEERTSRWRVSDPFAFTGESACEEEGRGRHSVLPANFTPKPRYSWSSLADREAVSPVGPRRLGTEAVHSRSPRAASDSAFSATDPEIVVASADGARDRVETPGACGEAPNSPPFSSLPSLFRGFFSRPGDKVPSTGPARCGPSSAPSGDGGEAGHVAAQRQSEGKIEKAGDGSEDETEEEDALIAASDVAPDLASGTFIALRTSCVGTLRTFLEESLRNPASSKSRAKVPFFEAADLVSRQVAFLWLVACALCIFSVIFWDVVARTGDEVVPLSLRVARWQLPINVTFCMLMAIPRILGELTDIWGNARLQSLFQEAHYRARQDACVDVEGDGRVCRSISSSSWSTDDSSTASSVSSTVSVSNVPISKQIKELIYIFKRGLDGSSNLLHIMNSTTVLCFVDKDGILVDACRTLQEVAVGASNTMHTSAEDARGDSGLAASPHLHLASARQPVGLSAREDDLEEEREPSEDEHEARHRQQAEEDQEQDLEQEMEQEQELERAEQADEQEEHGAGNLRSPSLFFEGAEACMDAGFYSFLEVGEHAAPFTVVRKATASSPARLSSSLASSVASLLPSRQHSRKNEQTRGRRGACAADERVALRGERDEAGREDDREEEGNEEGEQEGEHGDEEKRRQAEGSNEGEERRADAESDSSGVEGDPFGVLDLSEDPGEEGGEDCRREERREAREEEERREEEDALREEEDALREEEDYTRDRHAQEREVLLRPITEFRKVVLDLINDDECEVGLRFENDSWIEYTTQLKPLALAMALTQLPRPPRKSVADPSWLFSLYVQDVVLPHPDRPGAHEELLDCQCSLAKIVGFSDTFLHKFLPLRFVLAVKASLPHRRSSLHSRPSSSSRLCLSEGIPDDPPRQTREKEERERPNRARGRASAGVGDEAEETHGDEGREEDEYGARSETSREKDRATERKEPWGETEEVDDPGREERMDEGTLRTLNAEKTRTSAFTLRRVTWADARAARQRAGKTHRGPPPRPIAQADSEGASARPDRPLRTQASAAGHGGSLLSGGERRASAAKRRQLEAGDRTVDEGAGADISEAEGERDVFVPFFRVFANHESQPRDDLRSSFSSSEASGRGRAVARTPPHDGRKNSSKERARRRDERGDTHRDATERGEGEETETDEREETERDEREETERDEREETERDEREETERDEREETERDEREETERDEREETERDEREETERDERDDTEREDEEGKWEREGDDERQSDNARQEREGSVDREALPSDCEESDVHRESSWARASDGDALMLWVVRDVASKVAHLFVKGVPSLLLPRVQFYLDGQQLLPFDASAAHSLLELNNQWLSSGLDAIAFGYRPLQLDQEEALLAVLHERSLFSLCSSPGLPPPPRACVSRVAQSRDAETDAPQDDACRDARDDGPAHPNKRRKFEPRPSPSFVTPQTTDDEREAEERSGAEEREAGESEREGDEAEGEDGVCGRERWISVPCHVGEISAMGTVAPLPRFSFHEASSLCLSRAHGTRRRFQSLQGTRGERDRNPEAGEIQSGLARGDARRCVWSEAHDTRQNSPRETYEALRASLRSRTGHSAEERESETARQEEPRGGGETESSHKEAARAWREPRTRGRDDETRFAAPVSRESPLQPRAEPSKDEHPVDFSNLRARPNNALPKTVLVEEGAWRGEAGRRLREDAHRWGMSDDTTDSDRVTLPRTPIGFLPVEKEEADASPPSPREAGQEDACEEDPFPAFFLSLKEDEGGELLRRLQSHLIFLGMGASKQLCAKEVAARIQDLHEAGIRFVFFSSQDEKRTRALGAAFGLETGWNCIISLQPSSAGDTYVNMDGKIVLPSGITAIRQHVEEVDNVPLQVSLFCNSTPDTVQEMMQVLQENNEVMTCVGSCLRMSNFPLFEQANASIATFVAPDARCRACGGRWSPVACNSSLPTLNPALAFAADLNSLPCALQQSNYPVADPHVTMAVIYEAFRESRRIVDSIQQSLTLCLSSSIFLSLFFLFNAFALVPNLLDVVSLLLFLLLFIPLLSLALLLNPKTDKLMKEYPYKPMDPTQTRRQLLVVFTHFAVRLVPSVIVISAVTLGYMFDVGNDLYRQLHRELEIRSATDASFLSIAPLHAASPSLPEEPRGRRLAGVEVLALRETEAVRESGPGEPRAGVTLATGDGNRQGEADSNAVRGVDTGHARQGRLAEVQGKTPGELLEHLERKCSHFRFGSSWLSGKWLACGEAMRETGAALGESCLVRATATPLVLGELFCFTLVGVTLMLLSMSYIDRFESLLAIPPLRNRWWLASCALLTGIIVLTVATRVTLHRRFLDSAACQDQGNAEVSPALAASSPAFDAMSLAHLGSVRHASRREERQNAADAGDLQNGGGSARERVRAQAGHTPDVRGQDEPASVQATAKCKECAAFIWPHWSLCVIAGFLWIFVVIVDELVKRVERQRHEQHQKYLKVLFATRLGMWSPK</sequence>
<feature type="region of interest" description="Disordered" evidence="1">
    <location>
        <begin position="1721"/>
        <end position="1868"/>
    </location>
</feature>
<keyword evidence="2" id="KW-0812">Transmembrane</keyword>
<feature type="transmembrane region" description="Helical" evidence="2">
    <location>
        <begin position="3428"/>
        <end position="3450"/>
    </location>
</feature>
<feature type="compositionally biased region" description="Basic and acidic residues" evidence="1">
    <location>
        <begin position="2066"/>
        <end position="2086"/>
    </location>
</feature>
<feature type="compositionally biased region" description="Basic and acidic residues" evidence="1">
    <location>
        <begin position="2371"/>
        <end position="2398"/>
    </location>
</feature>
<feature type="compositionally biased region" description="Basic and acidic residues" evidence="1">
    <location>
        <begin position="2543"/>
        <end position="2553"/>
    </location>
</feature>
<feature type="compositionally biased region" description="Basic and acidic residues" evidence="1">
    <location>
        <begin position="2582"/>
        <end position="2597"/>
    </location>
</feature>
<dbReference type="GO" id="GO:0000166">
    <property type="term" value="F:nucleotide binding"/>
    <property type="evidence" value="ECO:0007669"/>
    <property type="project" value="InterPro"/>
</dbReference>
<feature type="compositionally biased region" description="Low complexity" evidence="1">
    <location>
        <begin position="642"/>
        <end position="675"/>
    </location>
</feature>
<organism evidence="3">
    <name type="scientific">Neospora caninum (strain Liverpool)</name>
    <dbReference type="NCBI Taxonomy" id="572307"/>
    <lineage>
        <taxon>Eukaryota</taxon>
        <taxon>Sar</taxon>
        <taxon>Alveolata</taxon>
        <taxon>Apicomplexa</taxon>
        <taxon>Conoidasida</taxon>
        <taxon>Coccidia</taxon>
        <taxon>Eucoccidiorida</taxon>
        <taxon>Eimeriorina</taxon>
        <taxon>Sarcocystidae</taxon>
        <taxon>Neospora</taxon>
    </lineage>
</organism>
<feature type="transmembrane region" description="Helical" evidence="2">
    <location>
        <begin position="3552"/>
        <end position="3575"/>
    </location>
</feature>
<dbReference type="Gene3D" id="3.40.1110.10">
    <property type="entry name" value="Calcium-transporting ATPase, cytoplasmic domain N"/>
    <property type="match status" value="1"/>
</dbReference>
<feature type="region of interest" description="Disordered" evidence="1">
    <location>
        <begin position="624"/>
        <end position="675"/>
    </location>
</feature>
<dbReference type="EMBL" id="LN714485">
    <property type="protein sequence ID" value="CEL68828.1"/>
    <property type="molecule type" value="Genomic_DNA"/>
</dbReference>
<feature type="region of interest" description="Disordered" evidence="1">
    <location>
        <begin position="2000"/>
        <end position="2216"/>
    </location>
</feature>
<feature type="compositionally biased region" description="Acidic residues" evidence="1">
    <location>
        <begin position="1613"/>
        <end position="1625"/>
    </location>
</feature>
<dbReference type="PANTHER" id="PTHR13219">
    <property type="entry name" value="TRANSMEMBRANE PROTEIN 94"/>
    <property type="match status" value="1"/>
</dbReference>
<feature type="region of interest" description="Disordered" evidence="1">
    <location>
        <begin position="547"/>
        <end position="610"/>
    </location>
</feature>
<feature type="compositionally biased region" description="Basic and acidic residues" evidence="1">
    <location>
        <begin position="1777"/>
        <end position="1802"/>
    </location>
</feature>
<feature type="compositionally biased region" description="Low complexity" evidence="1">
    <location>
        <begin position="1267"/>
        <end position="1281"/>
    </location>
</feature>
<feature type="region of interest" description="Disordered" evidence="1">
    <location>
        <begin position="308"/>
        <end position="352"/>
    </location>
</feature>
<feature type="compositionally biased region" description="Basic residues" evidence="1">
    <location>
        <begin position="547"/>
        <end position="559"/>
    </location>
</feature>
<feature type="compositionally biased region" description="Basic and acidic residues" evidence="1">
    <location>
        <begin position="101"/>
        <end position="135"/>
    </location>
</feature>
<feature type="compositionally biased region" description="Basic and acidic residues" evidence="1">
    <location>
        <begin position="1107"/>
        <end position="1143"/>
    </location>
</feature>
<feature type="compositionally biased region" description="Low complexity" evidence="1">
    <location>
        <begin position="2238"/>
        <end position="2254"/>
    </location>
</feature>
<evidence type="ECO:0000313" key="3">
    <source>
        <dbReference type="EMBL" id="CEL68828.1"/>
    </source>
</evidence>
<feature type="compositionally biased region" description="Acidic residues" evidence="1">
    <location>
        <begin position="1819"/>
        <end position="1828"/>
    </location>
</feature>
<feature type="compositionally biased region" description="Basic and acidic residues" evidence="1">
    <location>
        <begin position="2718"/>
        <end position="2763"/>
    </location>
</feature>
<feature type="region of interest" description="Disordered" evidence="1">
    <location>
        <begin position="3285"/>
        <end position="3315"/>
    </location>
</feature>
<feature type="region of interest" description="Disordered" evidence="1">
    <location>
        <begin position="1599"/>
        <end position="1671"/>
    </location>
</feature>
<feature type="region of interest" description="Disordered" evidence="1">
    <location>
        <begin position="179"/>
        <end position="205"/>
    </location>
</feature>
<feature type="region of interest" description="Disordered" evidence="1">
    <location>
        <begin position="698"/>
        <end position="1158"/>
    </location>
</feature>
<feature type="compositionally biased region" description="Basic and acidic residues" evidence="1">
    <location>
        <begin position="1747"/>
        <end position="1764"/>
    </location>
</feature>
<evidence type="ECO:0008006" key="4">
    <source>
        <dbReference type="Google" id="ProtNLM"/>
    </source>
</evidence>
<protein>
    <recommendedName>
        <fullName evidence="4">Transmembrane protein</fullName>
    </recommendedName>
</protein>
<feature type="compositionally biased region" description="Acidic residues" evidence="1">
    <location>
        <begin position="1635"/>
        <end position="1650"/>
    </location>
</feature>
<feature type="transmembrane region" description="Helical" evidence="2">
    <location>
        <begin position="230"/>
        <end position="251"/>
    </location>
</feature>
<feature type="compositionally biased region" description="Basic and acidic residues" evidence="1">
    <location>
        <begin position="2023"/>
        <end position="2038"/>
    </location>
</feature>
<feature type="compositionally biased region" description="Basic and acidic residues" evidence="1">
    <location>
        <begin position="2181"/>
        <end position="2201"/>
    </location>
</feature>
<feature type="region of interest" description="Disordered" evidence="1">
    <location>
        <begin position="2521"/>
        <end position="2610"/>
    </location>
</feature>
<feature type="compositionally biased region" description="Basic and acidic residues" evidence="1">
    <location>
        <begin position="28"/>
        <end position="40"/>
    </location>
</feature>
<feature type="region of interest" description="Disordered" evidence="1">
    <location>
        <begin position="2228"/>
        <end position="2412"/>
    </location>
</feature>
<feature type="transmembrane region" description="Helical" evidence="2">
    <location>
        <begin position="257"/>
        <end position="276"/>
    </location>
</feature>
<feature type="compositionally biased region" description="Basic and acidic residues" evidence="1">
    <location>
        <begin position="455"/>
        <end position="481"/>
    </location>
</feature>
<feature type="compositionally biased region" description="Basic and acidic residues" evidence="1">
    <location>
        <begin position="1023"/>
        <end position="1094"/>
    </location>
</feature>
<dbReference type="Gene3D" id="3.40.50.1000">
    <property type="entry name" value="HAD superfamily/HAD-like"/>
    <property type="match status" value="1"/>
</dbReference>
<feature type="transmembrane region" description="Helical" evidence="2">
    <location>
        <begin position="3199"/>
        <end position="3226"/>
    </location>
</feature>
<feature type="compositionally biased region" description="Basic and acidic residues" evidence="1">
    <location>
        <begin position="981"/>
        <end position="1003"/>
    </location>
</feature>
<feature type="compositionally biased region" description="Basic and acidic residues" evidence="1">
    <location>
        <begin position="2094"/>
        <end position="2115"/>
    </location>
</feature>
<feature type="compositionally biased region" description="Basic and acidic residues" evidence="1">
    <location>
        <begin position="2256"/>
        <end position="2288"/>
    </location>
</feature>
<feature type="compositionally biased region" description="Basic and acidic residues" evidence="1">
    <location>
        <begin position="1829"/>
        <end position="1843"/>
    </location>
</feature>
<feature type="compositionally biased region" description="Low complexity" evidence="1">
    <location>
        <begin position="796"/>
        <end position="835"/>
    </location>
</feature>
<feature type="region of interest" description="Disordered" evidence="1">
    <location>
        <begin position="3496"/>
        <end position="3534"/>
    </location>
</feature>
<feature type="transmembrane region" description="Helical" evidence="2">
    <location>
        <begin position="3126"/>
        <end position="3148"/>
    </location>
</feature>
<dbReference type="InterPro" id="IPR023298">
    <property type="entry name" value="ATPase_P-typ_TM_dom_sf"/>
</dbReference>
<feature type="region of interest" description="Disordered" evidence="1">
    <location>
        <begin position="1"/>
        <end position="154"/>
    </location>
</feature>
<feature type="transmembrane region" description="Helical" evidence="2">
    <location>
        <begin position="3389"/>
        <end position="3407"/>
    </location>
</feature>
<dbReference type="InterPro" id="IPR023214">
    <property type="entry name" value="HAD_sf"/>
</dbReference>
<feature type="transmembrane region" description="Helical" evidence="2">
    <location>
        <begin position="1434"/>
        <end position="1453"/>
    </location>
</feature>